<reference evidence="3" key="1">
    <citation type="submission" date="2021-04" db="EMBL/GenBank/DDBJ databases">
        <title>Draft Genome Sequence of Pandoravirus japonicus, Isolated from the Sabaishi River of Niigata, Japan.</title>
        <authorList>
            <person name="Hosokawa N."/>
            <person name="Takahashi H."/>
            <person name="Aoki K."/>
            <person name="Takemura M."/>
        </authorList>
    </citation>
    <scope>NUCLEOTIDE SEQUENCE</scope>
</reference>
<evidence type="ECO:0000313" key="4">
    <source>
        <dbReference type="Proteomes" id="UP001253637"/>
    </source>
</evidence>
<protein>
    <recommendedName>
        <fullName evidence="2">DUF5848 domain-containing protein</fullName>
    </recommendedName>
</protein>
<dbReference type="InterPro" id="IPR043884">
    <property type="entry name" value="DUF5848"/>
</dbReference>
<proteinExistence type="predicted"/>
<accession>A0A811BN94</accession>
<dbReference type="Proteomes" id="UP001253637">
    <property type="component" value="Segment"/>
</dbReference>
<name>A0A811BN94_9VIRU</name>
<evidence type="ECO:0000313" key="3">
    <source>
        <dbReference type="EMBL" id="BCU03308.1"/>
    </source>
</evidence>
<organism evidence="3 4">
    <name type="scientific">Pandoravirus japonicus</name>
    <dbReference type="NCBI Taxonomy" id="2823154"/>
    <lineage>
        <taxon>Viruses</taxon>
        <taxon>Pandoravirus</taxon>
    </lineage>
</organism>
<sequence>MATQEAALDRVELLARTALHALDACQRVQQGTAPLDAARLRLLTALAAGAALIANHGPAITQEAAAALCTEILHVYTWFWSALRAVERAAPGTLDQLPGLITPLSVLRAMALPTHGLVGKPLAQQTIAALVAWLRATGRLGPADWDDAEHPFSIAYYPLGGGGALAILRRGDAVVAYADLSEAGDRVDDLVVLNAQLLPLAGGGRMRLADPRSALARLLARNVAGLGPDQIVGALDVSDEVGTRVLYGPNPEAYLGLVRLTADQLAEELSQSGVYPALDTAPRDSGYESEEEPDPFAPF</sequence>
<dbReference type="Pfam" id="PF19166">
    <property type="entry name" value="DUF5848"/>
    <property type="match status" value="1"/>
</dbReference>
<feature type="region of interest" description="Disordered" evidence="1">
    <location>
        <begin position="272"/>
        <end position="299"/>
    </location>
</feature>
<feature type="domain" description="DUF5848" evidence="2">
    <location>
        <begin position="41"/>
        <end position="109"/>
    </location>
</feature>
<evidence type="ECO:0000256" key="1">
    <source>
        <dbReference type="SAM" id="MobiDB-lite"/>
    </source>
</evidence>
<dbReference type="EMBL" id="LC625835">
    <property type="protein sequence ID" value="BCU03308.1"/>
    <property type="molecule type" value="Genomic_DNA"/>
</dbReference>
<evidence type="ECO:0000259" key="2">
    <source>
        <dbReference type="Pfam" id="PF19166"/>
    </source>
</evidence>
<feature type="compositionally biased region" description="Acidic residues" evidence="1">
    <location>
        <begin position="287"/>
        <end position="299"/>
    </location>
</feature>